<dbReference type="RefSeq" id="XP_029326177.1">
    <property type="nucleotide sequence ID" value="XM_029470317.1"/>
</dbReference>
<dbReference type="KEGG" id="mcal:110311921"/>
<dbReference type="Pfam" id="PF07686">
    <property type="entry name" value="V-set"/>
    <property type="match status" value="1"/>
</dbReference>
<organism evidence="12 13">
    <name type="scientific">Mus caroli</name>
    <name type="common">Ryukyu mouse</name>
    <name type="synonym">Ricefield mouse</name>
    <dbReference type="NCBI Taxonomy" id="10089"/>
    <lineage>
        <taxon>Eukaryota</taxon>
        <taxon>Metazoa</taxon>
        <taxon>Chordata</taxon>
        <taxon>Craniata</taxon>
        <taxon>Vertebrata</taxon>
        <taxon>Euteleostomi</taxon>
        <taxon>Mammalia</taxon>
        <taxon>Eutheria</taxon>
        <taxon>Euarchontoglires</taxon>
        <taxon>Glires</taxon>
        <taxon>Rodentia</taxon>
        <taxon>Myomorpha</taxon>
        <taxon>Muroidea</taxon>
        <taxon>Muridae</taxon>
        <taxon>Murinae</taxon>
        <taxon>Mus</taxon>
        <taxon>Mus</taxon>
    </lineage>
</organism>
<keyword evidence="7" id="KW-1015">Disulfide bond</keyword>
<keyword evidence="4" id="KW-0732">Signal</keyword>
<dbReference type="SUPFAM" id="SSF48726">
    <property type="entry name" value="Immunoglobulin"/>
    <property type="match status" value="2"/>
</dbReference>
<keyword evidence="8" id="KW-0675">Receptor</keyword>
<evidence type="ECO:0000256" key="2">
    <source>
        <dbReference type="ARBA" id="ARBA00008215"/>
    </source>
</evidence>
<evidence type="ECO:0000256" key="4">
    <source>
        <dbReference type="ARBA" id="ARBA00022729"/>
    </source>
</evidence>
<dbReference type="InterPro" id="IPR007110">
    <property type="entry name" value="Ig-like_dom"/>
</dbReference>
<keyword evidence="3 10" id="KW-0812">Transmembrane</keyword>
<dbReference type="InterPro" id="IPR003599">
    <property type="entry name" value="Ig_sub"/>
</dbReference>
<dbReference type="InterPro" id="IPR013162">
    <property type="entry name" value="CD80_C2-set"/>
</dbReference>
<dbReference type="InterPro" id="IPR013783">
    <property type="entry name" value="Ig-like_fold"/>
</dbReference>
<dbReference type="GO" id="GO:0150077">
    <property type="term" value="P:regulation of neuroinflammatory response"/>
    <property type="evidence" value="ECO:0007669"/>
    <property type="project" value="InterPro"/>
</dbReference>
<evidence type="ECO:0000256" key="5">
    <source>
        <dbReference type="ARBA" id="ARBA00022989"/>
    </source>
</evidence>
<dbReference type="FunFam" id="2.60.40.10:FF:000769">
    <property type="entry name" value="Cell surface glycoprotein CD200 receptor 1"/>
    <property type="match status" value="1"/>
</dbReference>
<evidence type="ECO:0000313" key="13">
    <source>
        <dbReference type="RefSeq" id="XP_029326177.1"/>
    </source>
</evidence>
<reference evidence="13" key="1">
    <citation type="submission" date="2025-08" db="UniProtKB">
        <authorList>
            <consortium name="RefSeq"/>
        </authorList>
    </citation>
    <scope>IDENTIFICATION</scope>
</reference>
<dbReference type="GO" id="GO:0038023">
    <property type="term" value="F:signaling receptor activity"/>
    <property type="evidence" value="ECO:0007669"/>
    <property type="project" value="InterPro"/>
</dbReference>
<feature type="domain" description="Ig-like" evidence="11">
    <location>
        <begin position="122"/>
        <end position="217"/>
    </location>
</feature>
<evidence type="ECO:0000256" key="8">
    <source>
        <dbReference type="ARBA" id="ARBA00023170"/>
    </source>
</evidence>
<dbReference type="Proteomes" id="UP000515126">
    <property type="component" value="Chromosome 16"/>
</dbReference>
<comment type="similarity">
    <text evidence="2">Belongs to the CD200R family.</text>
</comment>
<keyword evidence="9" id="KW-0325">Glycoprotein</keyword>
<dbReference type="FunFam" id="2.60.40.10:FF:000584">
    <property type="entry name" value="Cell surface glycoprotein CD200 receptor 1"/>
    <property type="match status" value="1"/>
</dbReference>
<dbReference type="PROSITE" id="PS50835">
    <property type="entry name" value="IG_LIKE"/>
    <property type="match status" value="2"/>
</dbReference>
<evidence type="ECO:0000256" key="1">
    <source>
        <dbReference type="ARBA" id="ARBA00004479"/>
    </source>
</evidence>
<evidence type="ECO:0000256" key="7">
    <source>
        <dbReference type="ARBA" id="ARBA00023157"/>
    </source>
</evidence>
<dbReference type="GO" id="GO:0009897">
    <property type="term" value="C:external side of plasma membrane"/>
    <property type="evidence" value="ECO:0007669"/>
    <property type="project" value="TreeGrafter"/>
</dbReference>
<keyword evidence="5 10" id="KW-1133">Transmembrane helix</keyword>
<evidence type="ECO:0000256" key="3">
    <source>
        <dbReference type="ARBA" id="ARBA00022692"/>
    </source>
</evidence>
<keyword evidence="12" id="KW-1185">Reference proteome</keyword>
<evidence type="ECO:0000256" key="6">
    <source>
        <dbReference type="ARBA" id="ARBA00023136"/>
    </source>
</evidence>
<sequence length="259" mass="28301">MEFNEVSLCGSSCADKIQTTQNNSPGPVTVVNTTVSVQMGSKALLCCFSTSPTKAVLITWIIKHRDLPSCTMLYKVDTKTNETNCLGRNITWASTPDHSPELQISAVALQHEGNYFCEMVTPEGNFERVYDLQVLVPPEVTYFPGKNRSAVCEAMAGKPAAQISWTPDGDCVTKSESHSNGTVTVRSTCHWEQNNVSVVSCVVSHLTGNRTLSIELSRGGSTATTASLLTILYVKMVLLGIILLHVGFVFFQKRNFTRT</sequence>
<accession>A0A6P7Q7X6</accession>
<evidence type="ECO:0000259" key="11">
    <source>
        <dbReference type="PROSITE" id="PS50835"/>
    </source>
</evidence>
<dbReference type="AlphaFoldDB" id="A0A6P7Q7X6"/>
<dbReference type="InterPro" id="IPR040012">
    <property type="entry name" value="CD200R"/>
</dbReference>
<evidence type="ECO:0000256" key="10">
    <source>
        <dbReference type="SAM" id="Phobius"/>
    </source>
</evidence>
<dbReference type="GeneID" id="110311921"/>
<gene>
    <name evidence="13" type="primary">LOC110311921</name>
</gene>
<name>A0A6P7Q7X6_MUSCR</name>
<feature type="transmembrane region" description="Helical" evidence="10">
    <location>
        <begin position="231"/>
        <end position="251"/>
    </location>
</feature>
<feature type="domain" description="Ig-like" evidence="11">
    <location>
        <begin position="25"/>
        <end position="119"/>
    </location>
</feature>
<proteinExistence type="inferred from homology"/>
<evidence type="ECO:0000313" key="12">
    <source>
        <dbReference type="Proteomes" id="UP000515126"/>
    </source>
</evidence>
<comment type="subcellular location">
    <subcellularLocation>
        <location evidence="1">Membrane</location>
        <topology evidence="1">Single-pass type I membrane protein</topology>
    </subcellularLocation>
</comment>
<dbReference type="PANTHER" id="PTHR21462">
    <property type="entry name" value="CELL SURFACE GLYCOPROTEIN OX2 RECEPTOR PRECURSOR"/>
    <property type="match status" value="1"/>
</dbReference>
<dbReference type="InterPro" id="IPR013106">
    <property type="entry name" value="Ig_V-set"/>
</dbReference>
<dbReference type="PANTHER" id="PTHR21462:SF2">
    <property type="entry name" value="CELL SURFACE GLYCOPROTEIN CD200 RECEPTOR 2"/>
    <property type="match status" value="1"/>
</dbReference>
<protein>
    <submittedName>
        <fullName evidence="13">Cell surface glycoprotein CD200 receptor 5-like</fullName>
    </submittedName>
</protein>
<dbReference type="InterPro" id="IPR036179">
    <property type="entry name" value="Ig-like_dom_sf"/>
</dbReference>
<evidence type="ECO:0000256" key="9">
    <source>
        <dbReference type="ARBA" id="ARBA00023180"/>
    </source>
</evidence>
<dbReference type="SMART" id="SM00409">
    <property type="entry name" value="IG"/>
    <property type="match status" value="1"/>
</dbReference>
<dbReference type="Pfam" id="PF08205">
    <property type="entry name" value="C2-set_2"/>
    <property type="match status" value="1"/>
</dbReference>
<keyword evidence="6 10" id="KW-0472">Membrane</keyword>
<dbReference type="Gene3D" id="2.60.40.10">
    <property type="entry name" value="Immunoglobulins"/>
    <property type="match status" value="2"/>
</dbReference>